<comment type="caution">
    <text evidence="2">The sequence shown here is derived from an EMBL/GenBank/DDBJ whole genome shotgun (WGS) entry which is preliminary data.</text>
</comment>
<dbReference type="InterPro" id="IPR029044">
    <property type="entry name" value="Nucleotide-diphossugar_trans"/>
</dbReference>
<dbReference type="InterPro" id="IPR001173">
    <property type="entry name" value="Glyco_trans_2-like"/>
</dbReference>
<evidence type="ECO:0000259" key="1">
    <source>
        <dbReference type="Pfam" id="PF00535"/>
    </source>
</evidence>
<dbReference type="RefSeq" id="WP_168876582.1">
    <property type="nucleotide sequence ID" value="NZ_JABAIM010000001.1"/>
</dbReference>
<keyword evidence="3" id="KW-1185">Reference proteome</keyword>
<dbReference type="AlphaFoldDB" id="A0A847RUZ6"/>
<dbReference type="EMBL" id="JABAIM010000001">
    <property type="protein sequence ID" value="NLR75020.1"/>
    <property type="molecule type" value="Genomic_DNA"/>
</dbReference>
<gene>
    <name evidence="2" type="ORF">HF682_07600</name>
</gene>
<dbReference type="GO" id="GO:0016740">
    <property type="term" value="F:transferase activity"/>
    <property type="evidence" value="ECO:0007669"/>
    <property type="project" value="UniProtKB-KW"/>
</dbReference>
<evidence type="ECO:0000313" key="2">
    <source>
        <dbReference type="EMBL" id="NLR75020.1"/>
    </source>
</evidence>
<sequence length="289" mass="32558">MITVVLNAFKRQQHLPQQIECVLSQTVPAERVLVWNNGEAICLDGLHEKVMVANNSHNLGVWSRFAYAVNAETEYVCILDDDTFPSPRFFESCLQQMAKEPALLGARGLRFLSSTRYHPFISFGWDAPNEQAEVVDIVGHAWFFRREWLGAFWRELPELGSSRLVGEDMHFSFMLQKHLGIRTMVPPHPTSDMSVWGSDPVLAIKLGTSKEAVSQGDEALLKFDKALRHCTSNGFLLCKDTLETLPAAVVIGPGVSRVRFLKKLAARFPSLGNWGRSLRDKLAKRNIHI</sequence>
<evidence type="ECO:0000313" key="3">
    <source>
        <dbReference type="Proteomes" id="UP000587991"/>
    </source>
</evidence>
<feature type="domain" description="Glycosyltransferase 2-like" evidence="1">
    <location>
        <begin position="3"/>
        <end position="149"/>
    </location>
</feature>
<accession>A0A847RUZ6</accession>
<dbReference type="Pfam" id="PF00535">
    <property type="entry name" value="Glycos_transf_2"/>
    <property type="match status" value="1"/>
</dbReference>
<reference evidence="2 3" key="1">
    <citation type="submission" date="2020-04" db="EMBL/GenBank/DDBJ databases">
        <title>Draft genome of Leeia sp. IMCC25680.</title>
        <authorList>
            <person name="Song J."/>
            <person name="Cho J.-C."/>
        </authorList>
    </citation>
    <scope>NUCLEOTIDE SEQUENCE [LARGE SCALE GENOMIC DNA]</scope>
    <source>
        <strain evidence="2 3">IMCC25680</strain>
    </source>
</reference>
<dbReference type="Gene3D" id="3.90.550.10">
    <property type="entry name" value="Spore Coat Polysaccharide Biosynthesis Protein SpsA, Chain A"/>
    <property type="match status" value="1"/>
</dbReference>
<proteinExistence type="predicted"/>
<organism evidence="2 3">
    <name type="scientific">Leeia aquatica</name>
    <dbReference type="NCBI Taxonomy" id="2725557"/>
    <lineage>
        <taxon>Bacteria</taxon>
        <taxon>Pseudomonadati</taxon>
        <taxon>Pseudomonadota</taxon>
        <taxon>Betaproteobacteria</taxon>
        <taxon>Neisseriales</taxon>
        <taxon>Leeiaceae</taxon>
        <taxon>Leeia</taxon>
    </lineage>
</organism>
<name>A0A847RUZ6_9NEIS</name>
<dbReference type="SUPFAM" id="SSF53448">
    <property type="entry name" value="Nucleotide-diphospho-sugar transferases"/>
    <property type="match status" value="1"/>
</dbReference>
<dbReference type="Proteomes" id="UP000587991">
    <property type="component" value="Unassembled WGS sequence"/>
</dbReference>
<protein>
    <submittedName>
        <fullName evidence="2">Glycosyltransferase family 2 protein</fullName>
    </submittedName>
</protein>
<keyword evidence="2" id="KW-0808">Transferase</keyword>